<feature type="transmembrane region" description="Helical" evidence="5">
    <location>
        <begin position="79"/>
        <end position="100"/>
    </location>
</feature>
<sequence>MKVLKRVELIIEHNGIWIIARILLAMVFLSSGAAKMIDFQGGMREMRAAGLHPDWLFNIVTALLLLLSSLLIILDKALWVGTVALSIFLLLTIVLVHHFWDMPQPDSTQAMFWAVEHVSLVGGLLSAAIASRSRRKLI</sequence>
<reference evidence="6" key="1">
    <citation type="submission" date="2019-01" db="EMBL/GenBank/DDBJ databases">
        <authorList>
            <person name="Lista F."/>
            <person name="Anselmo A."/>
        </authorList>
    </citation>
    <scope>NUCLEOTIDE SEQUENCE</scope>
    <source>
        <strain evidence="6">3S</strain>
    </source>
</reference>
<dbReference type="Pfam" id="PF07681">
    <property type="entry name" value="DoxX"/>
    <property type="match status" value="1"/>
</dbReference>
<comment type="caution">
    <text evidence="6">The sequence shown here is derived from an EMBL/GenBank/DDBJ whole genome shotgun (WGS) entry which is preliminary data.</text>
</comment>
<dbReference type="GO" id="GO:0016020">
    <property type="term" value="C:membrane"/>
    <property type="evidence" value="ECO:0007669"/>
    <property type="project" value="UniProtKB-SubCell"/>
</dbReference>
<dbReference type="InterPro" id="IPR032808">
    <property type="entry name" value="DoxX"/>
</dbReference>
<evidence type="ECO:0000256" key="5">
    <source>
        <dbReference type="SAM" id="Phobius"/>
    </source>
</evidence>
<keyword evidence="2 5" id="KW-0812">Transmembrane</keyword>
<dbReference type="EMBL" id="SDCT01000013">
    <property type="protein sequence ID" value="TCX91285.1"/>
    <property type="molecule type" value="Genomic_DNA"/>
</dbReference>
<accession>A0A483MUU5</accession>
<evidence type="ECO:0000256" key="1">
    <source>
        <dbReference type="ARBA" id="ARBA00004141"/>
    </source>
</evidence>
<dbReference type="AlphaFoldDB" id="A0A483MUU5"/>
<comment type="subcellular location">
    <subcellularLocation>
        <location evidence="1">Membrane</location>
        <topology evidence="1">Multi-pass membrane protein</topology>
    </subcellularLocation>
</comment>
<protein>
    <submittedName>
        <fullName evidence="6">DoxX family protein</fullName>
    </submittedName>
</protein>
<evidence type="ECO:0000256" key="3">
    <source>
        <dbReference type="ARBA" id="ARBA00022989"/>
    </source>
</evidence>
<evidence type="ECO:0000256" key="4">
    <source>
        <dbReference type="ARBA" id="ARBA00023136"/>
    </source>
</evidence>
<gene>
    <name evidence="6" type="ORF">ETF13_10920</name>
</gene>
<keyword evidence="3 5" id="KW-1133">Transmembrane helix</keyword>
<keyword evidence="4 5" id="KW-0472">Membrane</keyword>
<feature type="transmembrane region" description="Helical" evidence="5">
    <location>
        <begin position="15"/>
        <end position="34"/>
    </location>
</feature>
<feature type="transmembrane region" description="Helical" evidence="5">
    <location>
        <begin position="55"/>
        <end position="73"/>
    </location>
</feature>
<proteinExistence type="predicted"/>
<organism evidence="6">
    <name type="scientific">Klebsiella pneumoniae</name>
    <dbReference type="NCBI Taxonomy" id="573"/>
    <lineage>
        <taxon>Bacteria</taxon>
        <taxon>Pseudomonadati</taxon>
        <taxon>Pseudomonadota</taxon>
        <taxon>Gammaproteobacteria</taxon>
        <taxon>Enterobacterales</taxon>
        <taxon>Enterobacteriaceae</taxon>
        <taxon>Klebsiella/Raoultella group</taxon>
        <taxon>Klebsiella</taxon>
        <taxon>Klebsiella pneumoniae complex</taxon>
    </lineage>
</organism>
<evidence type="ECO:0000256" key="2">
    <source>
        <dbReference type="ARBA" id="ARBA00022692"/>
    </source>
</evidence>
<evidence type="ECO:0000313" key="6">
    <source>
        <dbReference type="EMBL" id="TCX91285.1"/>
    </source>
</evidence>
<name>A0A483MUU5_KLEPN</name>